<dbReference type="RefSeq" id="WP_008059680.1">
    <property type="nucleotide sequence ID" value="NZ_AFHG01000036.1"/>
</dbReference>
<name>F5RA63_METUF</name>
<dbReference type="Gene3D" id="2.60.120.10">
    <property type="entry name" value="Jelly Rolls"/>
    <property type="match status" value="1"/>
</dbReference>
<reference evidence="5 6" key="1">
    <citation type="journal article" date="2011" name="J. Bacteriol.">
        <title>Genome sequence of Methyloversatilis universalis FAM5T, a methylotrophic representative of the order Rhodocyclales.</title>
        <authorList>
            <person name="Kittichotirat W."/>
            <person name="Good N.M."/>
            <person name="Hall R."/>
            <person name="Bringel F."/>
            <person name="Lajus A."/>
            <person name="Medigue C."/>
            <person name="Smalley N.E."/>
            <person name="Beck D."/>
            <person name="Bumgarner R."/>
            <person name="Vuilleumier S."/>
            <person name="Kalyuzhnaya M.G."/>
        </authorList>
    </citation>
    <scope>NUCLEOTIDE SEQUENCE [LARGE SCALE GENOMIC DNA]</scope>
    <source>
        <strain evidence="6">ATCC BAA-1314 / JCM 13912 / FAM5</strain>
    </source>
</reference>
<dbReference type="STRING" id="1000565.METUNv1_01143"/>
<protein>
    <submittedName>
        <fullName evidence="5">Cyclic nucleotide-binding domain protein</fullName>
    </submittedName>
</protein>
<keyword evidence="3" id="KW-0804">Transcription</keyword>
<dbReference type="eggNOG" id="COG0664">
    <property type="taxonomic scope" value="Bacteria"/>
</dbReference>
<keyword evidence="1" id="KW-0805">Transcription regulation</keyword>
<dbReference type="InterPro" id="IPR036390">
    <property type="entry name" value="WH_DNA-bd_sf"/>
</dbReference>
<dbReference type="AlphaFoldDB" id="F5RA63"/>
<evidence type="ECO:0000256" key="2">
    <source>
        <dbReference type="ARBA" id="ARBA00023125"/>
    </source>
</evidence>
<gene>
    <name evidence="5" type="ORF">METUNv1_01143</name>
</gene>
<dbReference type="GO" id="GO:0003677">
    <property type="term" value="F:DNA binding"/>
    <property type="evidence" value="ECO:0007669"/>
    <property type="project" value="UniProtKB-KW"/>
</dbReference>
<dbReference type="SUPFAM" id="SSF51206">
    <property type="entry name" value="cAMP-binding domain-like"/>
    <property type="match status" value="1"/>
</dbReference>
<evidence type="ECO:0000256" key="3">
    <source>
        <dbReference type="ARBA" id="ARBA00023163"/>
    </source>
</evidence>
<organism evidence="5 6">
    <name type="scientific">Methyloversatilis universalis (strain ATCC BAA-1314 / DSM 25237 / JCM 13912 / CCUG 52030 / FAM5)</name>
    <dbReference type="NCBI Taxonomy" id="1000565"/>
    <lineage>
        <taxon>Bacteria</taxon>
        <taxon>Pseudomonadati</taxon>
        <taxon>Pseudomonadota</taxon>
        <taxon>Betaproteobacteria</taxon>
        <taxon>Nitrosomonadales</taxon>
        <taxon>Sterolibacteriaceae</taxon>
        <taxon>Methyloversatilis</taxon>
    </lineage>
</organism>
<dbReference type="GO" id="GO:0006355">
    <property type="term" value="P:regulation of DNA-templated transcription"/>
    <property type="evidence" value="ECO:0007669"/>
    <property type="project" value="InterPro"/>
</dbReference>
<accession>F5RA63</accession>
<sequence length="243" mass="26759">MPSHSTAIVGNGLIGALPRRERLQLLANCDTVDLVLSDILAEPGQRIRQVHFPIDSFISLTTPVNERACIEIGLVGNEGVLGATLMLGVDMSPLHALVQGGGRSLRMDARRFKAVLDSTPTLRRTLGRYLYVTMAQLAQTAACPRFHVVEARLARWLLMTQDRAHSPHFHLTHEFLAHMLGVRRVGVTHAATALQTRKLISYRRGNITVLDRKGLERASCSCYLANNAVWDSVMGQRPAPRAG</sequence>
<dbReference type="InterPro" id="IPR018490">
    <property type="entry name" value="cNMP-bd_dom_sf"/>
</dbReference>
<dbReference type="PROSITE" id="PS51063">
    <property type="entry name" value="HTH_CRP_2"/>
    <property type="match status" value="1"/>
</dbReference>
<evidence type="ECO:0000256" key="1">
    <source>
        <dbReference type="ARBA" id="ARBA00023015"/>
    </source>
</evidence>
<dbReference type="SUPFAM" id="SSF46785">
    <property type="entry name" value="Winged helix' DNA-binding domain"/>
    <property type="match status" value="1"/>
</dbReference>
<evidence type="ECO:0000313" key="6">
    <source>
        <dbReference type="Proteomes" id="UP000005019"/>
    </source>
</evidence>
<feature type="domain" description="HTH crp-type" evidence="4">
    <location>
        <begin position="147"/>
        <end position="213"/>
    </location>
</feature>
<dbReference type="InterPro" id="IPR012318">
    <property type="entry name" value="HTH_CRP"/>
</dbReference>
<proteinExistence type="predicted"/>
<keyword evidence="2" id="KW-0238">DNA-binding</keyword>
<evidence type="ECO:0000313" key="5">
    <source>
        <dbReference type="EMBL" id="EGK72379.1"/>
    </source>
</evidence>
<keyword evidence="6" id="KW-1185">Reference proteome</keyword>
<dbReference type="InterPro" id="IPR014710">
    <property type="entry name" value="RmlC-like_jellyroll"/>
</dbReference>
<evidence type="ECO:0000259" key="4">
    <source>
        <dbReference type="PROSITE" id="PS51063"/>
    </source>
</evidence>
<dbReference type="Proteomes" id="UP000005019">
    <property type="component" value="Unassembled WGS sequence"/>
</dbReference>
<comment type="caution">
    <text evidence="5">The sequence shown here is derived from an EMBL/GenBank/DDBJ whole genome shotgun (WGS) entry which is preliminary data.</text>
</comment>
<dbReference type="Pfam" id="PF13545">
    <property type="entry name" value="HTH_Crp_2"/>
    <property type="match status" value="1"/>
</dbReference>
<dbReference type="EMBL" id="AFHG01000036">
    <property type="protein sequence ID" value="EGK72379.1"/>
    <property type="molecule type" value="Genomic_DNA"/>
</dbReference>